<comment type="caution">
    <text evidence="3">The sequence shown here is derived from an EMBL/GenBank/DDBJ whole genome shotgun (WGS) entry which is preliminary data.</text>
</comment>
<organism evidence="3 4">
    <name type="scientific">Danaus chrysippus</name>
    <name type="common">African queen</name>
    <dbReference type="NCBI Taxonomy" id="151541"/>
    <lineage>
        <taxon>Eukaryota</taxon>
        <taxon>Metazoa</taxon>
        <taxon>Ecdysozoa</taxon>
        <taxon>Arthropoda</taxon>
        <taxon>Hexapoda</taxon>
        <taxon>Insecta</taxon>
        <taxon>Pterygota</taxon>
        <taxon>Neoptera</taxon>
        <taxon>Endopterygota</taxon>
        <taxon>Lepidoptera</taxon>
        <taxon>Glossata</taxon>
        <taxon>Ditrysia</taxon>
        <taxon>Papilionoidea</taxon>
        <taxon>Nymphalidae</taxon>
        <taxon>Danainae</taxon>
        <taxon>Danaini</taxon>
        <taxon>Danaina</taxon>
        <taxon>Danaus</taxon>
        <taxon>Anosia</taxon>
    </lineage>
</organism>
<name>A0A8J2REP0_9NEOP</name>
<dbReference type="OrthoDB" id="9942256at2759"/>
<dbReference type="CDD" id="cd00176">
    <property type="entry name" value="SPEC"/>
    <property type="match status" value="1"/>
</dbReference>
<evidence type="ECO:0000256" key="1">
    <source>
        <dbReference type="ARBA" id="ARBA00022737"/>
    </source>
</evidence>
<accession>A0A8J2REP0</accession>
<protein>
    <submittedName>
        <fullName evidence="3">(African queen) hypothetical protein</fullName>
    </submittedName>
</protein>
<sequence>MTPDLCGPEELSPEEPCKEESVNTLENSSSDEYLSDDNDDPAYIPERSVETPVRNINLRPRRAVQYAEKDDHDIKQLCQELEEAYSPVSSAAEERAARREAALKAQQFLHDAAEVDSCLADKAAALASGDVGNDRHRATQLLTRHKAVELELDTYAAIIAEMGHVAQSMASGGHPEGAALVTRHDQLAGSLARLQRLAASRQAALMESVCSESWQRLVEQIQSRSQRLAAPGEIHRFHRDAGDLLAGAGERRTRLAPPPAPLDLRAVTALLRDHDAAENDMVAIDAQT</sequence>
<evidence type="ECO:0000256" key="2">
    <source>
        <dbReference type="SAM" id="MobiDB-lite"/>
    </source>
</evidence>
<dbReference type="InterPro" id="IPR002017">
    <property type="entry name" value="Spectrin_repeat"/>
</dbReference>
<feature type="compositionally biased region" description="Polar residues" evidence="2">
    <location>
        <begin position="22"/>
        <end position="32"/>
    </location>
</feature>
<dbReference type="Proteomes" id="UP000789524">
    <property type="component" value="Unassembled WGS sequence"/>
</dbReference>
<reference evidence="3" key="1">
    <citation type="submission" date="2021-09" db="EMBL/GenBank/DDBJ databases">
        <authorList>
            <person name="Martin H S."/>
        </authorList>
    </citation>
    <scope>NUCLEOTIDE SEQUENCE</scope>
</reference>
<gene>
    <name evidence="3" type="ORF">DCHRY22_LOCUS13127</name>
</gene>
<dbReference type="SMART" id="SM00150">
    <property type="entry name" value="SPEC"/>
    <property type="match status" value="1"/>
</dbReference>
<dbReference type="Gene3D" id="1.20.58.60">
    <property type="match status" value="2"/>
</dbReference>
<feature type="region of interest" description="Disordered" evidence="2">
    <location>
        <begin position="1"/>
        <end position="49"/>
    </location>
</feature>
<dbReference type="Pfam" id="PF00435">
    <property type="entry name" value="Spectrin"/>
    <property type="match status" value="1"/>
</dbReference>
<dbReference type="GO" id="GO:0005737">
    <property type="term" value="C:cytoplasm"/>
    <property type="evidence" value="ECO:0007669"/>
    <property type="project" value="UniProtKB-ARBA"/>
</dbReference>
<keyword evidence="4" id="KW-1185">Reference proteome</keyword>
<keyword evidence="1" id="KW-0677">Repeat</keyword>
<dbReference type="SUPFAM" id="SSF46966">
    <property type="entry name" value="Spectrin repeat"/>
    <property type="match status" value="2"/>
</dbReference>
<dbReference type="EMBL" id="CAKASE010000079">
    <property type="protein sequence ID" value="CAG9579510.1"/>
    <property type="molecule type" value="Genomic_DNA"/>
</dbReference>
<evidence type="ECO:0000313" key="3">
    <source>
        <dbReference type="EMBL" id="CAG9579510.1"/>
    </source>
</evidence>
<dbReference type="PANTHER" id="PTHR11915">
    <property type="entry name" value="SPECTRIN/FILAMIN RELATED CYTOSKELETAL PROTEIN"/>
    <property type="match status" value="1"/>
</dbReference>
<dbReference type="InterPro" id="IPR018159">
    <property type="entry name" value="Spectrin/alpha-actinin"/>
</dbReference>
<proteinExistence type="predicted"/>
<dbReference type="AlphaFoldDB" id="A0A8J2REP0"/>
<evidence type="ECO:0000313" key="4">
    <source>
        <dbReference type="Proteomes" id="UP000789524"/>
    </source>
</evidence>